<gene>
    <name evidence="2" type="ORF">O987_21320</name>
</gene>
<dbReference type="HOGENOM" id="CLU_034545_4_1_4"/>
<dbReference type="Gene3D" id="3.60.40.10">
    <property type="entry name" value="PPM-type phosphatase domain"/>
    <property type="match status" value="1"/>
</dbReference>
<feature type="domain" description="PPM-type phosphatase" evidence="1">
    <location>
        <begin position="17"/>
        <end position="258"/>
    </location>
</feature>
<organism evidence="2 3">
    <name type="scientific">Comamonas testosteroni TK102</name>
    <dbReference type="NCBI Taxonomy" id="1392005"/>
    <lineage>
        <taxon>Bacteria</taxon>
        <taxon>Pseudomonadati</taxon>
        <taxon>Pseudomonadota</taxon>
        <taxon>Betaproteobacteria</taxon>
        <taxon>Burkholderiales</taxon>
        <taxon>Comamonadaceae</taxon>
        <taxon>Comamonas</taxon>
    </lineage>
</organism>
<dbReference type="EMBL" id="CP006704">
    <property type="protein sequence ID" value="AIJ48357.1"/>
    <property type="molecule type" value="Genomic_DNA"/>
</dbReference>
<protein>
    <submittedName>
        <fullName evidence="2">Protein serine/threonine phosphatase</fullName>
    </submittedName>
</protein>
<name>A0A076PY67_COMTE</name>
<dbReference type="SMART" id="SM00331">
    <property type="entry name" value="PP2C_SIG"/>
    <property type="match status" value="1"/>
</dbReference>
<sequence>MSLAAPPGSSSVWPAVRMVARADIGQQRLNNEDAVGIHPQLQPWPAAVLADGMGGYNAGEVASTMAVDLIAAAVQHCSDSEDSPDLVAQELTDALHMANTAIYAAAQSTPGCSGMGTTVVAALVLASEVLIAHLGDSRAYAWRGGRLQRLTRDHSLVQQDIDAGLISEADARTSRYGHLVTRALGVMPQVEPELSHWLLQQGDRILLCSDGLTDMLSDASLESLFDENLPLAQLQEALIEAANAAGGKDNIGVVLIEQDA</sequence>
<accession>A0A076PY67</accession>
<dbReference type="KEGG" id="ctes:O987_21320"/>
<dbReference type="InterPro" id="IPR001932">
    <property type="entry name" value="PPM-type_phosphatase-like_dom"/>
</dbReference>
<dbReference type="Pfam" id="PF13672">
    <property type="entry name" value="PP2C_2"/>
    <property type="match status" value="1"/>
</dbReference>
<dbReference type="InterPro" id="IPR015655">
    <property type="entry name" value="PP2C"/>
</dbReference>
<proteinExistence type="predicted"/>
<evidence type="ECO:0000313" key="2">
    <source>
        <dbReference type="EMBL" id="AIJ48357.1"/>
    </source>
</evidence>
<dbReference type="NCBIfam" id="NF033484">
    <property type="entry name" value="Stp1_PP2C_phos"/>
    <property type="match status" value="1"/>
</dbReference>
<reference evidence="2 3" key="1">
    <citation type="journal article" date="2014" name="Genome Announc.">
        <title>Complete Genome Sequence of Polychlorinated Biphenyl Degrader Comamonas testosteroni TK102 (NBRC 109938).</title>
        <authorList>
            <person name="Fukuda K."/>
            <person name="Hosoyama A."/>
            <person name="Tsuchikane K."/>
            <person name="Ohji S."/>
            <person name="Yamazoe A."/>
            <person name="Fujita N."/>
            <person name="Shintani M."/>
            <person name="Kimbara K."/>
        </authorList>
    </citation>
    <scope>NUCLEOTIDE SEQUENCE [LARGE SCALE GENOMIC DNA]</scope>
    <source>
        <strain evidence="2">TK102</strain>
    </source>
</reference>
<dbReference type="Proteomes" id="UP000028782">
    <property type="component" value="Chromosome"/>
</dbReference>
<dbReference type="PANTHER" id="PTHR47992">
    <property type="entry name" value="PROTEIN PHOSPHATASE"/>
    <property type="match status" value="1"/>
</dbReference>
<dbReference type="PROSITE" id="PS51746">
    <property type="entry name" value="PPM_2"/>
    <property type="match status" value="1"/>
</dbReference>
<evidence type="ECO:0000259" key="1">
    <source>
        <dbReference type="PROSITE" id="PS51746"/>
    </source>
</evidence>
<dbReference type="AlphaFoldDB" id="A0A076PY67"/>
<evidence type="ECO:0000313" key="3">
    <source>
        <dbReference type="Proteomes" id="UP000028782"/>
    </source>
</evidence>
<dbReference type="InterPro" id="IPR036457">
    <property type="entry name" value="PPM-type-like_dom_sf"/>
</dbReference>
<dbReference type="CDD" id="cd00143">
    <property type="entry name" value="PP2Cc"/>
    <property type="match status" value="1"/>
</dbReference>
<dbReference type="GO" id="GO:0004722">
    <property type="term" value="F:protein serine/threonine phosphatase activity"/>
    <property type="evidence" value="ECO:0007669"/>
    <property type="project" value="InterPro"/>
</dbReference>
<dbReference type="SMART" id="SM00332">
    <property type="entry name" value="PP2Cc"/>
    <property type="match status" value="1"/>
</dbReference>
<dbReference type="SUPFAM" id="SSF81606">
    <property type="entry name" value="PP2C-like"/>
    <property type="match status" value="1"/>
</dbReference>